<gene>
    <name evidence="7 8" type="primary">lgt</name>
    <name evidence="8" type="ORF">Pla110_12580</name>
</gene>
<reference evidence="8 9" key="1">
    <citation type="submission" date="2019-02" db="EMBL/GenBank/DDBJ databases">
        <title>Deep-cultivation of Planctomycetes and their phenomic and genomic characterization uncovers novel biology.</title>
        <authorList>
            <person name="Wiegand S."/>
            <person name="Jogler M."/>
            <person name="Boedeker C."/>
            <person name="Pinto D."/>
            <person name="Vollmers J."/>
            <person name="Rivas-Marin E."/>
            <person name="Kohn T."/>
            <person name="Peeters S.H."/>
            <person name="Heuer A."/>
            <person name="Rast P."/>
            <person name="Oberbeckmann S."/>
            <person name="Bunk B."/>
            <person name="Jeske O."/>
            <person name="Meyerdierks A."/>
            <person name="Storesund J.E."/>
            <person name="Kallscheuer N."/>
            <person name="Luecker S."/>
            <person name="Lage O.M."/>
            <person name="Pohl T."/>
            <person name="Merkel B.J."/>
            <person name="Hornburger P."/>
            <person name="Mueller R.-W."/>
            <person name="Bruemmer F."/>
            <person name="Labrenz M."/>
            <person name="Spormann A.M."/>
            <person name="Op den Camp H."/>
            <person name="Overmann J."/>
            <person name="Amann R."/>
            <person name="Jetten M.S.M."/>
            <person name="Mascher T."/>
            <person name="Medema M.H."/>
            <person name="Devos D.P."/>
            <person name="Kaster A.-K."/>
            <person name="Ovreas L."/>
            <person name="Rohde M."/>
            <person name="Galperin M.Y."/>
            <person name="Jogler C."/>
        </authorList>
    </citation>
    <scope>NUCLEOTIDE SEQUENCE [LARGE SCALE GENOMIC DNA]</scope>
    <source>
        <strain evidence="8 9">Pla110</strain>
    </source>
</reference>
<sequence length="369" mass="40408">MRQVLFRITLDGSVNLGPLGEIPLFGFGLVLLIWTLFNGGLLWFSRQNKSDEEKSSILRSTLVTWAIGSVVIFLLPNFASRIPQGIPVFGYGFMVMLGILAGGWTAGRRAESVGIPKQVMWDTAFAVVFMGIVGARLFFVVQYSESVFQGVNSLPGYFFALVNLPDGGLVLYGGLIAGTLTFFARCYLKGYSPRLIADIAAPSMLLGMAFGRIGCLFNGCCWGDRCTLPWAITFPQNSVPYMSLVKRGFLSPEALQTIPLHPSQIYSSVNALILSVLAAAYFHRRAKDGQVTLLVLIIYPITRFLIEFIRGDEMGQFDTSMTISQWVSLLIVAIGIVYGIWLSKQPPQLTRHVNQPTPPGTGSAKAAKT</sequence>
<evidence type="ECO:0000313" key="8">
    <source>
        <dbReference type="EMBL" id="QDU79547.1"/>
    </source>
</evidence>
<comment type="function">
    <text evidence="7">Catalyzes the transfer of the diacylglyceryl group from phosphatidylglycerol to the sulfhydryl group of the N-terminal cysteine of a prolipoprotein, the first step in the formation of mature lipoproteins.</text>
</comment>
<comment type="subcellular location">
    <subcellularLocation>
        <location evidence="7">Cell membrane</location>
        <topology evidence="7">Multi-pass membrane protein</topology>
    </subcellularLocation>
</comment>
<evidence type="ECO:0000256" key="1">
    <source>
        <dbReference type="ARBA" id="ARBA00007150"/>
    </source>
</evidence>
<name>A0A518CK07_9PLAN</name>
<evidence type="ECO:0000256" key="7">
    <source>
        <dbReference type="HAMAP-Rule" id="MF_01147"/>
    </source>
</evidence>
<keyword evidence="6 7" id="KW-0472">Membrane</keyword>
<feature type="transmembrane region" description="Helical" evidence="7">
    <location>
        <begin position="88"/>
        <end position="107"/>
    </location>
</feature>
<evidence type="ECO:0000256" key="6">
    <source>
        <dbReference type="ARBA" id="ARBA00023136"/>
    </source>
</evidence>
<comment type="catalytic activity">
    <reaction evidence="7">
        <text>L-cysteinyl-[prolipoprotein] + a 1,2-diacyl-sn-glycero-3-phospho-(1'-sn-glycerol) = an S-1,2-diacyl-sn-glyceryl-L-cysteinyl-[prolipoprotein] + sn-glycerol 1-phosphate + H(+)</text>
        <dbReference type="Rhea" id="RHEA:56712"/>
        <dbReference type="Rhea" id="RHEA-COMP:14679"/>
        <dbReference type="Rhea" id="RHEA-COMP:14680"/>
        <dbReference type="ChEBI" id="CHEBI:15378"/>
        <dbReference type="ChEBI" id="CHEBI:29950"/>
        <dbReference type="ChEBI" id="CHEBI:57685"/>
        <dbReference type="ChEBI" id="CHEBI:64716"/>
        <dbReference type="ChEBI" id="CHEBI:140658"/>
        <dbReference type="EC" id="2.5.1.145"/>
    </reaction>
</comment>
<dbReference type="GO" id="GO:0005886">
    <property type="term" value="C:plasma membrane"/>
    <property type="evidence" value="ECO:0007669"/>
    <property type="project" value="UniProtKB-SubCell"/>
</dbReference>
<evidence type="ECO:0000313" key="9">
    <source>
        <dbReference type="Proteomes" id="UP000317178"/>
    </source>
</evidence>
<evidence type="ECO:0000256" key="2">
    <source>
        <dbReference type="ARBA" id="ARBA00022475"/>
    </source>
</evidence>
<comment type="similarity">
    <text evidence="1 7">Belongs to the Lgt family.</text>
</comment>
<feature type="transmembrane region" description="Helical" evidence="7">
    <location>
        <begin position="195"/>
        <end position="213"/>
    </location>
</feature>
<keyword evidence="9" id="KW-1185">Reference proteome</keyword>
<dbReference type="RefSeq" id="WP_144994232.1">
    <property type="nucleotide sequence ID" value="NZ_CP036281.1"/>
</dbReference>
<dbReference type="UniPathway" id="UPA00664"/>
<feature type="binding site" evidence="7">
    <location>
        <position position="212"/>
    </location>
    <ligand>
        <name>a 1,2-diacyl-sn-glycero-3-phospho-(1'-sn-glycerol)</name>
        <dbReference type="ChEBI" id="CHEBI:64716"/>
    </ligand>
</feature>
<dbReference type="EMBL" id="CP036281">
    <property type="protein sequence ID" value="QDU79547.1"/>
    <property type="molecule type" value="Genomic_DNA"/>
</dbReference>
<feature type="transmembrane region" description="Helical" evidence="7">
    <location>
        <begin position="323"/>
        <end position="342"/>
    </location>
</feature>
<keyword evidence="5 7" id="KW-1133">Transmembrane helix</keyword>
<dbReference type="GO" id="GO:0008961">
    <property type="term" value="F:phosphatidylglycerol-prolipoprotein diacylglyceryl transferase activity"/>
    <property type="evidence" value="ECO:0007669"/>
    <property type="project" value="UniProtKB-UniRule"/>
</dbReference>
<keyword evidence="8" id="KW-0449">Lipoprotein</keyword>
<dbReference type="Proteomes" id="UP000317178">
    <property type="component" value="Chromosome"/>
</dbReference>
<feature type="transmembrane region" description="Helical" evidence="7">
    <location>
        <begin position="119"/>
        <end position="139"/>
    </location>
</feature>
<dbReference type="HAMAP" id="MF_01147">
    <property type="entry name" value="Lgt"/>
    <property type="match status" value="1"/>
</dbReference>
<keyword evidence="3 7" id="KW-0808">Transferase</keyword>
<dbReference type="PANTHER" id="PTHR30589">
    <property type="entry name" value="PROLIPOPROTEIN DIACYLGLYCERYL TRANSFERASE"/>
    <property type="match status" value="1"/>
</dbReference>
<keyword evidence="4 7" id="KW-0812">Transmembrane</keyword>
<comment type="pathway">
    <text evidence="7">Protein modification; lipoprotein biosynthesis (diacylglyceryl transfer).</text>
</comment>
<evidence type="ECO:0000256" key="5">
    <source>
        <dbReference type="ARBA" id="ARBA00022989"/>
    </source>
</evidence>
<feature type="transmembrane region" description="Helical" evidence="7">
    <location>
        <begin position="291"/>
        <end position="311"/>
    </location>
</feature>
<feature type="transmembrane region" description="Helical" evidence="7">
    <location>
        <begin position="22"/>
        <end position="44"/>
    </location>
</feature>
<dbReference type="KEGG" id="plon:Pla110_12580"/>
<keyword evidence="2 7" id="KW-1003">Cell membrane</keyword>
<dbReference type="EC" id="2.5.1.145" evidence="7"/>
<feature type="transmembrane region" description="Helical" evidence="7">
    <location>
        <begin position="265"/>
        <end position="282"/>
    </location>
</feature>
<dbReference type="AlphaFoldDB" id="A0A518CK07"/>
<protein>
    <recommendedName>
        <fullName evidence="7">Phosphatidylglycerol--prolipoprotein diacylglyceryl transferase</fullName>
        <ecNumber evidence="7">2.5.1.145</ecNumber>
    </recommendedName>
</protein>
<evidence type="ECO:0000256" key="4">
    <source>
        <dbReference type="ARBA" id="ARBA00022692"/>
    </source>
</evidence>
<proteinExistence type="inferred from homology"/>
<dbReference type="InterPro" id="IPR001640">
    <property type="entry name" value="Lgt"/>
</dbReference>
<accession>A0A518CK07</accession>
<dbReference type="PANTHER" id="PTHR30589:SF0">
    <property type="entry name" value="PHOSPHATIDYLGLYCEROL--PROLIPOPROTEIN DIACYLGLYCERYL TRANSFERASE"/>
    <property type="match status" value="1"/>
</dbReference>
<dbReference type="OrthoDB" id="871140at2"/>
<feature type="transmembrane region" description="Helical" evidence="7">
    <location>
        <begin position="56"/>
        <end position="76"/>
    </location>
</feature>
<evidence type="ECO:0000256" key="3">
    <source>
        <dbReference type="ARBA" id="ARBA00022679"/>
    </source>
</evidence>
<organism evidence="8 9">
    <name type="scientific">Polystyrenella longa</name>
    <dbReference type="NCBI Taxonomy" id="2528007"/>
    <lineage>
        <taxon>Bacteria</taxon>
        <taxon>Pseudomonadati</taxon>
        <taxon>Planctomycetota</taxon>
        <taxon>Planctomycetia</taxon>
        <taxon>Planctomycetales</taxon>
        <taxon>Planctomycetaceae</taxon>
        <taxon>Polystyrenella</taxon>
    </lineage>
</organism>
<dbReference type="Pfam" id="PF01790">
    <property type="entry name" value="LGT"/>
    <property type="match status" value="1"/>
</dbReference>
<dbReference type="GO" id="GO:0042158">
    <property type="term" value="P:lipoprotein biosynthetic process"/>
    <property type="evidence" value="ECO:0007669"/>
    <property type="project" value="UniProtKB-UniRule"/>
</dbReference>
<keyword evidence="8" id="KW-0328">Glycosyltransferase</keyword>